<sequence>MIEKITSHTFTGLFKNKSIQNFIFLITIQASNIVITLISMPLLIQSIGVDGFGLVNLSLSVIILANILVGFGYNLSGPREVALLQNDKESLSHVVSNVVFSKVLMALLATIGLIVAVFGLNMFKEYQWILLFSVLLLFSEATLPLWFFQGMEKMKLISIANVFSKLLYLMGIVLFIHAPDSAKWVNFIMGASGLGVNILLLLYIHYMLEIRFYKPKFLQLFASLKDNGLLFLSNIATHISVHGGLIILSFFSVAEVLGMFSLAERISMVLRMFPSMVIHSIYPNTSKLLKDDIRQFVLFLRKAYFGTMIAALIISLFTFAMAPFIIELLAKTRLEESVTYLRILAFIPLLACLNIANVVMFLGRDQKELMFRSSWILLLYMLPACLSLTYLFGGMGLCYGLLSTELVVLLICTILNLLKNRDLMNAFWKSKY</sequence>
<keyword evidence="8" id="KW-1185">Reference proteome</keyword>
<protein>
    <submittedName>
        <fullName evidence="7">Oligosaccharide flippase family protein</fullName>
    </submittedName>
</protein>
<dbReference type="AlphaFoldDB" id="A0A9X2P7H5"/>
<feature type="transmembrane region" description="Helical" evidence="6">
    <location>
        <begin position="184"/>
        <end position="208"/>
    </location>
</feature>
<dbReference type="PANTHER" id="PTHR30250:SF11">
    <property type="entry name" value="O-ANTIGEN TRANSPORTER-RELATED"/>
    <property type="match status" value="1"/>
</dbReference>
<organism evidence="7 8">
    <name type="scientific">Aquiflexum gelatinilyticum</name>
    <dbReference type="NCBI Taxonomy" id="2961943"/>
    <lineage>
        <taxon>Bacteria</taxon>
        <taxon>Pseudomonadati</taxon>
        <taxon>Bacteroidota</taxon>
        <taxon>Cytophagia</taxon>
        <taxon>Cytophagales</taxon>
        <taxon>Cyclobacteriaceae</taxon>
        <taxon>Aquiflexum</taxon>
    </lineage>
</organism>
<feature type="transmembrane region" description="Helical" evidence="6">
    <location>
        <begin position="399"/>
        <end position="418"/>
    </location>
</feature>
<evidence type="ECO:0000313" key="8">
    <source>
        <dbReference type="Proteomes" id="UP001142175"/>
    </source>
</evidence>
<dbReference type="InterPro" id="IPR050833">
    <property type="entry name" value="Poly_Biosynth_Transport"/>
</dbReference>
<dbReference type="RefSeq" id="WP_258424099.1">
    <property type="nucleotide sequence ID" value="NZ_JANSUY010000013.1"/>
</dbReference>
<feature type="transmembrane region" description="Helical" evidence="6">
    <location>
        <begin position="338"/>
        <end position="363"/>
    </location>
</feature>
<name>A0A9X2P7H5_9BACT</name>
<feature type="transmembrane region" description="Helical" evidence="6">
    <location>
        <begin position="94"/>
        <end position="120"/>
    </location>
</feature>
<evidence type="ECO:0000256" key="2">
    <source>
        <dbReference type="ARBA" id="ARBA00022475"/>
    </source>
</evidence>
<evidence type="ECO:0000313" key="7">
    <source>
        <dbReference type="EMBL" id="MCR9016246.1"/>
    </source>
</evidence>
<keyword evidence="3 6" id="KW-0812">Transmembrane</keyword>
<dbReference type="GO" id="GO:0005886">
    <property type="term" value="C:plasma membrane"/>
    <property type="evidence" value="ECO:0007669"/>
    <property type="project" value="UniProtKB-SubCell"/>
</dbReference>
<keyword evidence="4 6" id="KW-1133">Transmembrane helix</keyword>
<evidence type="ECO:0000256" key="1">
    <source>
        <dbReference type="ARBA" id="ARBA00004651"/>
    </source>
</evidence>
<evidence type="ECO:0000256" key="5">
    <source>
        <dbReference type="ARBA" id="ARBA00023136"/>
    </source>
</evidence>
<evidence type="ECO:0000256" key="4">
    <source>
        <dbReference type="ARBA" id="ARBA00022989"/>
    </source>
</evidence>
<reference evidence="7" key="1">
    <citation type="submission" date="2022-08" db="EMBL/GenBank/DDBJ databases">
        <authorList>
            <person name="Zhang D."/>
        </authorList>
    </citation>
    <scope>NUCLEOTIDE SEQUENCE</scope>
    <source>
        <strain evidence="7">XJ19-11</strain>
    </source>
</reference>
<dbReference type="InterPro" id="IPR002797">
    <property type="entry name" value="Polysacc_synth"/>
</dbReference>
<proteinExistence type="predicted"/>
<feature type="transmembrane region" description="Helical" evidence="6">
    <location>
        <begin position="229"/>
        <end position="254"/>
    </location>
</feature>
<keyword evidence="2" id="KW-1003">Cell membrane</keyword>
<keyword evidence="5 6" id="KW-0472">Membrane</keyword>
<feature type="transmembrane region" description="Helical" evidence="6">
    <location>
        <begin position="159"/>
        <end position="178"/>
    </location>
</feature>
<comment type="subcellular location">
    <subcellularLocation>
        <location evidence="1">Cell membrane</location>
        <topology evidence="1">Multi-pass membrane protein</topology>
    </subcellularLocation>
</comment>
<feature type="transmembrane region" description="Helical" evidence="6">
    <location>
        <begin position="375"/>
        <end position="393"/>
    </location>
</feature>
<accession>A0A9X2P7H5</accession>
<evidence type="ECO:0000256" key="3">
    <source>
        <dbReference type="ARBA" id="ARBA00022692"/>
    </source>
</evidence>
<feature type="transmembrane region" description="Helical" evidence="6">
    <location>
        <begin position="266"/>
        <end position="282"/>
    </location>
</feature>
<dbReference type="Proteomes" id="UP001142175">
    <property type="component" value="Unassembled WGS sequence"/>
</dbReference>
<feature type="transmembrane region" description="Helical" evidence="6">
    <location>
        <begin position="21"/>
        <end position="45"/>
    </location>
</feature>
<feature type="transmembrane region" description="Helical" evidence="6">
    <location>
        <begin position="303"/>
        <end position="326"/>
    </location>
</feature>
<evidence type="ECO:0000256" key="6">
    <source>
        <dbReference type="SAM" id="Phobius"/>
    </source>
</evidence>
<dbReference type="EMBL" id="JANSUY010000013">
    <property type="protein sequence ID" value="MCR9016246.1"/>
    <property type="molecule type" value="Genomic_DNA"/>
</dbReference>
<feature type="transmembrane region" description="Helical" evidence="6">
    <location>
        <begin position="51"/>
        <end position="73"/>
    </location>
</feature>
<comment type="caution">
    <text evidence="7">The sequence shown here is derived from an EMBL/GenBank/DDBJ whole genome shotgun (WGS) entry which is preliminary data.</text>
</comment>
<gene>
    <name evidence="7" type="ORF">NU887_14470</name>
</gene>
<dbReference type="PANTHER" id="PTHR30250">
    <property type="entry name" value="PST FAMILY PREDICTED COLANIC ACID TRANSPORTER"/>
    <property type="match status" value="1"/>
</dbReference>
<dbReference type="Pfam" id="PF01943">
    <property type="entry name" value="Polysacc_synt"/>
    <property type="match status" value="1"/>
</dbReference>
<feature type="transmembrane region" description="Helical" evidence="6">
    <location>
        <begin position="126"/>
        <end position="147"/>
    </location>
</feature>